<dbReference type="InterPro" id="IPR011990">
    <property type="entry name" value="TPR-like_helical_dom_sf"/>
</dbReference>
<accession>A0A518BKR3</accession>
<evidence type="ECO:0000256" key="1">
    <source>
        <dbReference type="SAM" id="MobiDB-lite"/>
    </source>
</evidence>
<dbReference type="Gene3D" id="1.25.40.10">
    <property type="entry name" value="Tetratricopeptide repeat domain"/>
    <property type="match status" value="1"/>
</dbReference>
<dbReference type="AlphaFoldDB" id="A0A518BKR3"/>
<proteinExistence type="predicted"/>
<protein>
    <submittedName>
        <fullName evidence="3">Uncharacterized protein</fullName>
    </submittedName>
</protein>
<feature type="signal peptide" evidence="2">
    <location>
        <begin position="1"/>
        <end position="23"/>
    </location>
</feature>
<dbReference type="SUPFAM" id="SSF48452">
    <property type="entry name" value="TPR-like"/>
    <property type="match status" value="1"/>
</dbReference>
<dbReference type="Proteomes" id="UP000316921">
    <property type="component" value="Chromosome"/>
</dbReference>
<feature type="compositionally biased region" description="Low complexity" evidence="1">
    <location>
        <begin position="26"/>
        <end position="39"/>
    </location>
</feature>
<reference evidence="3 4" key="1">
    <citation type="submission" date="2019-02" db="EMBL/GenBank/DDBJ databases">
        <title>Deep-cultivation of Planctomycetes and their phenomic and genomic characterization uncovers novel biology.</title>
        <authorList>
            <person name="Wiegand S."/>
            <person name="Jogler M."/>
            <person name="Boedeker C."/>
            <person name="Pinto D."/>
            <person name="Vollmers J."/>
            <person name="Rivas-Marin E."/>
            <person name="Kohn T."/>
            <person name="Peeters S.H."/>
            <person name="Heuer A."/>
            <person name="Rast P."/>
            <person name="Oberbeckmann S."/>
            <person name="Bunk B."/>
            <person name="Jeske O."/>
            <person name="Meyerdierks A."/>
            <person name="Storesund J.E."/>
            <person name="Kallscheuer N."/>
            <person name="Luecker S."/>
            <person name="Lage O.M."/>
            <person name="Pohl T."/>
            <person name="Merkel B.J."/>
            <person name="Hornburger P."/>
            <person name="Mueller R.-W."/>
            <person name="Bruemmer F."/>
            <person name="Labrenz M."/>
            <person name="Spormann A.M."/>
            <person name="Op den Camp H."/>
            <person name="Overmann J."/>
            <person name="Amann R."/>
            <person name="Jetten M.S.M."/>
            <person name="Mascher T."/>
            <person name="Medema M.H."/>
            <person name="Devos D.P."/>
            <person name="Kaster A.-K."/>
            <person name="Ovreas L."/>
            <person name="Rohde M."/>
            <person name="Galperin M.Y."/>
            <person name="Jogler C."/>
        </authorList>
    </citation>
    <scope>NUCLEOTIDE SEQUENCE [LARGE SCALE GENOMIC DNA]</scope>
    <source>
        <strain evidence="3 4">Pla133</strain>
    </source>
</reference>
<keyword evidence="4" id="KW-1185">Reference proteome</keyword>
<evidence type="ECO:0000313" key="3">
    <source>
        <dbReference type="EMBL" id="QDU67556.1"/>
    </source>
</evidence>
<dbReference type="KEGG" id="pbap:Pla133_26440"/>
<evidence type="ECO:0000256" key="2">
    <source>
        <dbReference type="SAM" id="SignalP"/>
    </source>
</evidence>
<sequence precursor="true">MGQLSPRRVLAGLILGLAPVAVALSQPSGGTSSQPSKPGLDQQDGEQASDWEQVKALAESDLLAAGGLAVELLDAGQGAPTQAVQVQAFELGQAILAAHHREAAAELQVALQRRVRAEWSVINAALTLGDLGRIEEADRLLGEQLELEPRDAALWNHRGLLRLGNGETRLARRHLARAVRYGSQNAGLSMARLLLLAGDLQAARAAFRPGLAGPEPHAWALRGWAATQLVDAPH</sequence>
<feature type="region of interest" description="Disordered" evidence="1">
    <location>
        <begin position="26"/>
        <end position="50"/>
    </location>
</feature>
<gene>
    <name evidence="3" type="ORF">Pla133_26440</name>
</gene>
<evidence type="ECO:0000313" key="4">
    <source>
        <dbReference type="Proteomes" id="UP000316921"/>
    </source>
</evidence>
<keyword evidence="2" id="KW-0732">Signal</keyword>
<dbReference type="EMBL" id="CP036287">
    <property type="protein sequence ID" value="QDU67556.1"/>
    <property type="molecule type" value="Genomic_DNA"/>
</dbReference>
<feature type="chain" id="PRO_5021875417" evidence="2">
    <location>
        <begin position="24"/>
        <end position="234"/>
    </location>
</feature>
<name>A0A518BKR3_9BACT</name>
<organism evidence="3 4">
    <name type="scientific">Engelhardtia mirabilis</name>
    <dbReference type="NCBI Taxonomy" id="2528011"/>
    <lineage>
        <taxon>Bacteria</taxon>
        <taxon>Pseudomonadati</taxon>
        <taxon>Planctomycetota</taxon>
        <taxon>Planctomycetia</taxon>
        <taxon>Planctomycetia incertae sedis</taxon>
        <taxon>Engelhardtia</taxon>
    </lineage>
</organism>
<dbReference type="RefSeq" id="WP_145065832.1">
    <property type="nucleotide sequence ID" value="NZ_CP036287.1"/>
</dbReference>